<feature type="compositionally biased region" description="Pro residues" evidence="7">
    <location>
        <begin position="2015"/>
        <end position="2025"/>
    </location>
</feature>
<evidence type="ECO:0000256" key="4">
    <source>
        <dbReference type="ARBA" id="ARBA00023242"/>
    </source>
</evidence>
<comment type="caution">
    <text evidence="9">The sequence shown here is derived from an EMBL/GenBank/DDBJ whole genome shotgun (WGS) entry which is preliminary data.</text>
</comment>
<protein>
    <recommendedName>
        <fullName evidence="8">Homeobox domain-containing protein</fullName>
    </recommendedName>
</protein>
<feature type="compositionally biased region" description="Pro residues" evidence="7">
    <location>
        <begin position="292"/>
        <end position="301"/>
    </location>
</feature>
<dbReference type="Pfam" id="PF00046">
    <property type="entry name" value="Homeodomain"/>
    <property type="match status" value="10"/>
</dbReference>
<feature type="compositionally biased region" description="Pro residues" evidence="7">
    <location>
        <begin position="1160"/>
        <end position="1169"/>
    </location>
</feature>
<feature type="compositionally biased region" description="Pro residues" evidence="7">
    <location>
        <begin position="1049"/>
        <end position="1062"/>
    </location>
</feature>
<feature type="compositionally biased region" description="Pro residues" evidence="7">
    <location>
        <begin position="1532"/>
        <end position="1541"/>
    </location>
</feature>
<feature type="compositionally biased region" description="Pro residues" evidence="7">
    <location>
        <begin position="775"/>
        <end position="785"/>
    </location>
</feature>
<feature type="compositionally biased region" description="Low complexity" evidence="7">
    <location>
        <begin position="259"/>
        <end position="273"/>
    </location>
</feature>
<feature type="DNA-binding region" description="Homeobox" evidence="5">
    <location>
        <begin position="1716"/>
        <end position="1775"/>
    </location>
</feature>
<feature type="DNA-binding region" description="Homeobox" evidence="5">
    <location>
        <begin position="203"/>
        <end position="262"/>
    </location>
</feature>
<comment type="subcellular location">
    <subcellularLocation>
        <location evidence="1 5 6">Nucleus</location>
    </subcellularLocation>
</comment>
<dbReference type="GO" id="GO:0005634">
    <property type="term" value="C:nucleus"/>
    <property type="evidence" value="ECO:0007669"/>
    <property type="project" value="UniProtKB-SubCell"/>
</dbReference>
<evidence type="ECO:0000256" key="1">
    <source>
        <dbReference type="ARBA" id="ARBA00004123"/>
    </source>
</evidence>
<feature type="domain" description="Homeobox" evidence="8">
    <location>
        <begin position="1441"/>
        <end position="1501"/>
    </location>
</feature>
<dbReference type="GO" id="GO:0000977">
    <property type="term" value="F:RNA polymerase II transcription regulatory region sequence-specific DNA binding"/>
    <property type="evidence" value="ECO:0007669"/>
    <property type="project" value="TreeGrafter"/>
</dbReference>
<feature type="domain" description="Homeobox" evidence="8">
    <location>
        <begin position="1714"/>
        <end position="1774"/>
    </location>
</feature>
<feature type="region of interest" description="Disordered" evidence="7">
    <location>
        <begin position="1867"/>
        <end position="1920"/>
    </location>
</feature>
<evidence type="ECO:0000313" key="10">
    <source>
        <dbReference type="Proteomes" id="UP001214576"/>
    </source>
</evidence>
<feature type="DNA-binding region" description="Homeobox" evidence="5">
    <location>
        <begin position="1071"/>
        <end position="1130"/>
    </location>
</feature>
<dbReference type="InterPro" id="IPR001356">
    <property type="entry name" value="HD"/>
</dbReference>
<evidence type="ECO:0000256" key="3">
    <source>
        <dbReference type="ARBA" id="ARBA00023155"/>
    </source>
</evidence>
<dbReference type="EMBL" id="JAKZEL010000015">
    <property type="protein sequence ID" value="KAI4537172.1"/>
    <property type="molecule type" value="Genomic_DNA"/>
</dbReference>
<keyword evidence="3 5" id="KW-0371">Homeobox</keyword>
<feature type="compositionally biased region" description="Pro residues" evidence="7">
    <location>
        <begin position="1793"/>
        <end position="1806"/>
    </location>
</feature>
<keyword evidence="2 5" id="KW-0238">DNA-binding</keyword>
<dbReference type="SUPFAM" id="SSF46689">
    <property type="entry name" value="Homeodomain-like"/>
    <property type="match status" value="10"/>
</dbReference>
<dbReference type="InterPro" id="IPR051306">
    <property type="entry name" value="Homeobox_regulator"/>
</dbReference>
<feature type="DNA-binding region" description="Homeobox" evidence="5">
    <location>
        <begin position="1344"/>
        <end position="1403"/>
    </location>
</feature>
<feature type="DNA-binding region" description="Homeobox" evidence="5">
    <location>
        <begin position="1815"/>
        <end position="1874"/>
    </location>
</feature>
<feature type="compositionally biased region" description="Low complexity" evidence="7">
    <location>
        <begin position="1499"/>
        <end position="1513"/>
    </location>
</feature>
<feature type="DNA-binding region" description="Homeobox" evidence="5">
    <location>
        <begin position="104"/>
        <end position="163"/>
    </location>
</feature>
<feature type="region of interest" description="Disordered" evidence="7">
    <location>
        <begin position="627"/>
        <end position="680"/>
    </location>
</feature>
<keyword evidence="10" id="KW-1185">Reference proteome</keyword>
<evidence type="ECO:0000259" key="8">
    <source>
        <dbReference type="PROSITE" id="PS50071"/>
    </source>
</evidence>
<proteinExistence type="predicted"/>
<feature type="domain" description="Homeobox" evidence="8">
    <location>
        <begin position="201"/>
        <end position="261"/>
    </location>
</feature>
<feature type="compositionally biased region" description="Pro residues" evidence="7">
    <location>
        <begin position="1904"/>
        <end position="1913"/>
    </location>
</feature>
<feature type="compositionally biased region" description="Pro residues" evidence="7">
    <location>
        <begin position="664"/>
        <end position="673"/>
    </location>
</feature>
<organism evidence="9 10">
    <name type="scientific">Ovis ammon polii</name>
    <dbReference type="NCBI Taxonomy" id="230172"/>
    <lineage>
        <taxon>Eukaryota</taxon>
        <taxon>Metazoa</taxon>
        <taxon>Chordata</taxon>
        <taxon>Craniata</taxon>
        <taxon>Vertebrata</taxon>
        <taxon>Euteleostomi</taxon>
        <taxon>Mammalia</taxon>
        <taxon>Eutheria</taxon>
        <taxon>Laurasiatheria</taxon>
        <taxon>Artiodactyla</taxon>
        <taxon>Ruminantia</taxon>
        <taxon>Pecora</taxon>
        <taxon>Bovidae</taxon>
        <taxon>Caprinae</taxon>
        <taxon>Ovis</taxon>
    </lineage>
</organism>
<dbReference type="SMART" id="SM00389">
    <property type="entry name" value="HOX"/>
    <property type="match status" value="10"/>
</dbReference>
<feature type="region of interest" description="Disordered" evidence="7">
    <location>
        <begin position="1495"/>
        <end position="1548"/>
    </location>
</feature>
<feature type="domain" description="Homeobox" evidence="8">
    <location>
        <begin position="1813"/>
        <end position="1873"/>
    </location>
</feature>
<feature type="compositionally biased region" description="Pro residues" evidence="7">
    <location>
        <begin position="553"/>
        <end position="566"/>
    </location>
</feature>
<feature type="domain" description="Homeobox" evidence="8">
    <location>
        <begin position="1342"/>
        <end position="1402"/>
    </location>
</feature>
<name>A0AAD4U2K9_OVIAM</name>
<dbReference type="GO" id="GO:0000981">
    <property type="term" value="F:DNA-binding transcription factor activity, RNA polymerase II-specific"/>
    <property type="evidence" value="ECO:0007669"/>
    <property type="project" value="TreeGrafter"/>
</dbReference>
<feature type="DNA-binding region" description="Homeobox" evidence="5">
    <location>
        <begin position="575"/>
        <end position="634"/>
    </location>
</feature>
<feature type="compositionally biased region" description="Low complexity" evidence="7">
    <location>
        <begin position="631"/>
        <end position="645"/>
    </location>
</feature>
<dbReference type="PROSITE" id="PS50071">
    <property type="entry name" value="HOMEOBOX_2"/>
    <property type="match status" value="10"/>
</dbReference>
<feature type="compositionally biased region" description="Low complexity" evidence="7">
    <location>
        <begin position="790"/>
        <end position="814"/>
    </location>
</feature>
<feature type="DNA-binding region" description="Homeobox" evidence="5">
    <location>
        <begin position="1443"/>
        <end position="1502"/>
    </location>
</feature>
<feature type="region of interest" description="Disordered" evidence="7">
    <location>
        <begin position="1769"/>
        <end position="1826"/>
    </location>
</feature>
<dbReference type="PANTHER" id="PTHR46123:SF3">
    <property type="entry name" value="DOUBLE HOMEOBOX PROTEIN 1-RELATED"/>
    <property type="match status" value="1"/>
</dbReference>
<feature type="domain" description="Homeobox" evidence="8">
    <location>
        <begin position="474"/>
        <end position="534"/>
    </location>
</feature>
<evidence type="ECO:0000256" key="2">
    <source>
        <dbReference type="ARBA" id="ARBA00023125"/>
    </source>
</evidence>
<feature type="DNA-binding region" description="Homeobox" evidence="5">
    <location>
        <begin position="972"/>
        <end position="1031"/>
    </location>
</feature>
<evidence type="ECO:0000256" key="7">
    <source>
        <dbReference type="SAM" id="MobiDB-lite"/>
    </source>
</evidence>
<feature type="compositionally biased region" description="Low complexity" evidence="7">
    <location>
        <begin position="1871"/>
        <end position="1885"/>
    </location>
</feature>
<feature type="compositionally biased region" description="Pro residues" evidence="7">
    <location>
        <begin position="181"/>
        <end position="194"/>
    </location>
</feature>
<feature type="domain" description="Homeobox" evidence="8">
    <location>
        <begin position="970"/>
        <end position="1030"/>
    </location>
</feature>
<feature type="compositionally biased region" description="Low complexity" evidence="7">
    <location>
        <begin position="1127"/>
        <end position="1141"/>
    </location>
</feature>
<feature type="region of interest" description="Disordered" evidence="7">
    <location>
        <begin position="1123"/>
        <end position="1176"/>
    </location>
</feature>
<feature type="region of interest" description="Disordered" evidence="7">
    <location>
        <begin position="529"/>
        <end position="586"/>
    </location>
</feature>
<evidence type="ECO:0000256" key="6">
    <source>
        <dbReference type="RuleBase" id="RU000682"/>
    </source>
</evidence>
<dbReference type="Proteomes" id="UP001214576">
    <property type="component" value="Unassembled WGS sequence"/>
</dbReference>
<dbReference type="InterPro" id="IPR009057">
    <property type="entry name" value="Homeodomain-like_sf"/>
</dbReference>
<feature type="region of interest" description="Disordered" evidence="7">
    <location>
        <begin position="1025"/>
        <end position="1082"/>
    </location>
</feature>
<reference evidence="9" key="1">
    <citation type="submission" date="2022-03" db="EMBL/GenBank/DDBJ databases">
        <title>Genomic analyses of argali, domestic sheep and their hybrids provide insights into chromosomal evolution, heterosis and genetic basis of agronomic traits.</title>
        <authorList>
            <person name="Li M."/>
        </authorList>
    </citation>
    <scope>NUCLEOTIDE SEQUENCE</scope>
    <source>
        <strain evidence="9">CAU-MHL-2022a</strain>
        <tissue evidence="9">Skin</tissue>
    </source>
</reference>
<feature type="domain" description="Homeobox" evidence="8">
    <location>
        <begin position="102"/>
        <end position="162"/>
    </location>
</feature>
<feature type="region of interest" description="Disordered" evidence="7">
    <location>
        <begin position="1994"/>
        <end position="2064"/>
    </location>
</feature>
<evidence type="ECO:0000313" key="9">
    <source>
        <dbReference type="EMBL" id="KAI4537172.1"/>
    </source>
</evidence>
<gene>
    <name evidence="9" type="ORF">MG293_013375</name>
</gene>
<feature type="compositionally biased region" description="Low complexity" evidence="7">
    <location>
        <begin position="2030"/>
        <end position="2054"/>
    </location>
</feature>
<feature type="compositionally biased region" description="Pro residues" evidence="7">
    <location>
        <begin position="1421"/>
        <end position="1434"/>
    </location>
</feature>
<keyword evidence="4 5" id="KW-0539">Nucleus</keyword>
<dbReference type="PANTHER" id="PTHR46123">
    <property type="entry name" value="MIX-TYPE HOMEOBOX GENE 1-RELATED"/>
    <property type="match status" value="1"/>
</dbReference>
<accession>A0AAD4U2K9</accession>
<feature type="region of interest" description="Disordered" evidence="7">
    <location>
        <begin position="754"/>
        <end position="824"/>
    </location>
</feature>
<feature type="domain" description="Homeobox" evidence="8">
    <location>
        <begin position="1069"/>
        <end position="1129"/>
    </location>
</feature>
<feature type="DNA-binding region" description="Homeobox" evidence="5">
    <location>
        <begin position="476"/>
        <end position="535"/>
    </location>
</feature>
<feature type="region of interest" description="Disordered" evidence="7">
    <location>
        <begin position="157"/>
        <end position="214"/>
    </location>
</feature>
<feature type="domain" description="Homeobox" evidence="8">
    <location>
        <begin position="573"/>
        <end position="633"/>
    </location>
</feature>
<evidence type="ECO:0000256" key="5">
    <source>
        <dbReference type="PROSITE-ProRule" id="PRU00108"/>
    </source>
</evidence>
<dbReference type="CDD" id="cd00086">
    <property type="entry name" value="homeodomain"/>
    <property type="match status" value="10"/>
</dbReference>
<feature type="region of interest" description="Disordered" evidence="7">
    <location>
        <begin position="255"/>
        <end position="308"/>
    </location>
</feature>
<dbReference type="Gene3D" id="1.10.10.60">
    <property type="entry name" value="Homeodomain-like"/>
    <property type="match status" value="10"/>
</dbReference>
<sequence>MCRRSLLANPSPKEGLDPVVSESIRTPCLFPCEPPCDGKHGLCSCQPREARLPPTGIVMEGNLGAAPLRRLHGMPPPPPDGWKHAAVDRSGVVVFTVGPVATGSRRRRLVLRLSQKDALQALFQQNPYPGIATRERLARELGIAESRVQVWFQNQRRRRFKQSRSPPEHVHPEGEAGPTSTPAPPSRPPRPQPSSPGDSAREARRKRTVVSPSQTSILVQAFRRDRFPGIAAREELARQTGIPEPRIQVWFQNRRARHPQQSPSGPGGAAATTPPAPEDRRTPPAVQSTSPPLRPSPPQESMPPSAAPAAPFGAPAFWVPGTAPGVCVGQPLMIFMVQPSPVALRPSGKPPPPAQYGVTDLALPPASSRHAQMCRRSLLANPSPKEGLDPVVSESIRTPCLFPCEPPCDGKHGLCSCQPREARLPPTGIVMEGNLGAAPLRRLHGMPPPPPDGWKHAAVDRSGVVVFTVGPVATGSRRRRLVLRLSQKDALQALFQQNPYPGIATRERLARELGIAESRVQVWFQNQRRRRFKQSRSPPEHVHPEGEAGPTSTPAPPSRPPRPQPSSPGDSAREARRKRTVVSPSQTSILVQAFRRDRFPGIAAREELARQTGIPEPRIQVWFQNRRARHPQQSPSGPGGAAATTPPAPEDRRTPPAVQSTSPPLRPSPPQESMPPSAAPAAPFGAPAFWVPGTAPGVCVGQPLMIFMVQPSPVALRPSGKPPPPAQVAVPWAVSSPAGTALGQPGQGAILPPAQPEAHIPRWPGSPYGEGAAPPLEPQPQPRSLPSPTSLLDGLLAAAGAPASPGPSPGAAADHGVDPALPGAPSLLDELLAAAGAPASPGPSPGPSAVAYGVTDLALPPASSRHAQMCRRSLLANPSPKEGLDPVVSESIRTPCLFPCEPPCDGKHGLCSCQPREARLPPTGIVMEGNLGAAPLRRLHGMPPPPPDGWKHAAVDRSGVVVFTVGPVATGSRRRRLVLRLSQKDALQALFQQNPYPGIATRERLARELGIAESRVQVWFQNQRRRRFKQSRSPPEHVHPEGEAGPTSTPAPPSRPPRPQPSSPGDSAREARRKRTVVSPSQTSILVQAFRRDRFPGIAAREELARQTGIPEPRIQVWFQNRRARHPQQSPSGPGGAAATTPPAPEDRRTPPAVQSTSPPLRPSPPQESMPPSAAPAAPFGAPAFWVPGTAPGVCVGQPLMIFMVQPSPVALRPSGKPPPPAQYGVTDLALPPASSRHAQMCRRSLLANPSPKEGLDPVVSESIRTPCLFPCEPPCDGKHGLCSCQPREARLPPTGIVMEGNLGAAPLRRLHGMPPPPPDGWKHAAVDRSGVVVFTVGPVATGSRRRRLVLRLSQKDALQALFQQNPYPGIATRERLARELGIAESRVQVWFQNQRRRRFKQSRSPPEHVHPEGEAGPTSTPAPPSRPPRPQPSSPGDSAREARRKRTVVSPSQTSILVQAFRRDRFPGIAAREELARQTGIPEPRIQVWFQNRRARHPQQSPSGPGGAAATTPPAPEDRRTPPAVQSTSPPLRPSPPQESMPPSAAPAAPFGAPAFWVPGTAPGVCVGQPLMIFMVQPSPVALRPSGKPPPPAQYGVTDLALPPASSRHAQMCRRSLLANPSPKEGLDPVVSESIRTPCLFPCEPPCDGKHGLCSCQPREARLPPTGIVMEGNLGAAPLRRLHGMPPPPPDGWKHAAVDRSGVVVFTVGPVATGSRRRRLVLRLSQKDALQALFQQNPYPGIATRERLARELGIAESRVQVWFQNQRRRRFKQSRSPPEHVHPEGEAGPTSTPAPPSRPPRPQPSSPGDSAREARRKRTVVSPSQTSILVQAFRRDRFPGIAAREELARQTGIPEPRIQVWFQNRRARHPQQSPSGPGGAAATTPPAPEDRRTPPAVQSTSPPLRPSPPQESMPPSAAPAAPFGAPAFWVPGTAPGVCVGQPLMIFMVQPSPVALRPSGKPPPPAQVAVPWAVSSPAGTALGQPGQGAILPPAQPEAHIPRWPGSPYGEGAAPPLEPQPQPRSLPSPTSLLDGLLAAAGAPASPGPSPGAAADHGVDPALPGAPSLLDELLAAAGAPASPGPSPGPSAVAVRQAALAGTPSLVEQISAATGIHATPGPSLGPCAGERAHLALPGSPSVQVALLASLGIPGSPGPFPGSSPVVAGAHPAFPGSPSLIEEILAATATRDTPWSPPGPPAWDEGVEATLEAPLSEEDYQALLDMLPGSPGPGA</sequence>
<feature type="region of interest" description="Disordered" evidence="7">
    <location>
        <begin position="1397"/>
        <end position="1454"/>
    </location>
</feature>